<dbReference type="GO" id="GO:0006189">
    <property type="term" value="P:'de novo' IMP biosynthetic process"/>
    <property type="evidence" value="ECO:0007669"/>
    <property type="project" value="UniProtKB-UniRule"/>
</dbReference>
<dbReference type="InterPro" id="IPR013815">
    <property type="entry name" value="ATP_grasp_subdomain_1"/>
</dbReference>
<keyword evidence="2 4" id="KW-0658">Purine biosynthesis</keyword>
<feature type="binding site" evidence="4">
    <location>
        <begin position="250"/>
        <end position="251"/>
    </location>
    <ligand>
        <name>ATP</name>
        <dbReference type="ChEBI" id="CHEBI:30616"/>
    </ligand>
</feature>
<dbReference type="Pfam" id="PF22660">
    <property type="entry name" value="RS_preATP-grasp-like"/>
    <property type="match status" value="1"/>
</dbReference>
<feature type="binding site" evidence="4">
    <location>
        <begin position="136"/>
        <end position="142"/>
    </location>
    <ligand>
        <name>ATP</name>
        <dbReference type="ChEBI" id="CHEBI:30616"/>
    </ligand>
</feature>
<dbReference type="PROSITE" id="PS50975">
    <property type="entry name" value="ATP_GRASP"/>
    <property type="match status" value="1"/>
</dbReference>
<dbReference type="InterPro" id="IPR003135">
    <property type="entry name" value="ATP-grasp_carboxylate-amine"/>
</dbReference>
<dbReference type="RefSeq" id="WP_121009825.1">
    <property type="nucleotide sequence ID" value="NZ_RCCJ01000001.1"/>
</dbReference>
<protein>
    <recommendedName>
        <fullName evidence="4 5">N5-carboxyaminoimidazole ribonucleotide synthase</fullName>
        <shortName evidence="4 5">N5-CAIR synthase</shortName>
        <ecNumber evidence="4 5">6.3.4.18</ecNumber>
    </recommendedName>
    <alternativeName>
        <fullName evidence="4 5">5-(carboxyamino)imidazole ribonucleotide synthetase</fullName>
    </alternativeName>
</protein>
<comment type="similarity">
    <text evidence="4 5">Belongs to the PurK/PurT family.</text>
</comment>
<dbReference type="InterPro" id="IPR011054">
    <property type="entry name" value="Rudment_hybrid_motif"/>
</dbReference>
<evidence type="ECO:0000259" key="6">
    <source>
        <dbReference type="PROSITE" id="PS50975"/>
    </source>
</evidence>
<dbReference type="SUPFAM" id="SSF51246">
    <property type="entry name" value="Rudiment single hybrid motif"/>
    <property type="match status" value="1"/>
</dbReference>
<keyword evidence="3 4" id="KW-0067">ATP-binding</keyword>
<dbReference type="PANTHER" id="PTHR11609">
    <property type="entry name" value="PURINE BIOSYNTHESIS PROTEIN 6/7, PUR6/7"/>
    <property type="match status" value="1"/>
</dbReference>
<evidence type="ECO:0000256" key="5">
    <source>
        <dbReference type="RuleBase" id="RU361200"/>
    </source>
</evidence>
<reference evidence="7 8" key="1">
    <citation type="submission" date="2018-10" db="EMBL/GenBank/DDBJ databases">
        <title>Genomic Encyclopedia of Archaeal and Bacterial Type Strains, Phase II (KMG-II): from individual species to whole genera.</title>
        <authorList>
            <person name="Goeker M."/>
        </authorList>
    </citation>
    <scope>NUCLEOTIDE SEQUENCE [LARGE SCALE GENOMIC DNA]</scope>
    <source>
        <strain evidence="7 8">DSM 16510</strain>
    </source>
</reference>
<evidence type="ECO:0000256" key="1">
    <source>
        <dbReference type="ARBA" id="ARBA00022741"/>
    </source>
</evidence>
<evidence type="ECO:0000256" key="2">
    <source>
        <dbReference type="ARBA" id="ARBA00022755"/>
    </source>
</evidence>
<dbReference type="InterPro" id="IPR011761">
    <property type="entry name" value="ATP-grasp"/>
</dbReference>
<comment type="function">
    <text evidence="5">Catalyzes the ATP-dependent conversion of 5-aminoimidazole ribonucleotide (AIR) and HCO(3)- to N5-carboxyaminoimidazole ribonucleotide (N5-CAIR).</text>
</comment>
<dbReference type="Pfam" id="PF02222">
    <property type="entry name" value="ATP-grasp"/>
    <property type="match status" value="1"/>
</dbReference>
<evidence type="ECO:0000256" key="4">
    <source>
        <dbReference type="HAMAP-Rule" id="MF_01928"/>
    </source>
</evidence>
<accession>A0A497XQD9</accession>
<dbReference type="HAMAP" id="MF_01928">
    <property type="entry name" value="PurK"/>
    <property type="match status" value="1"/>
</dbReference>
<evidence type="ECO:0000313" key="8">
    <source>
        <dbReference type="Proteomes" id="UP000267841"/>
    </source>
</evidence>
<dbReference type="InterPro" id="IPR054350">
    <property type="entry name" value="PurT/PurK_preATP-grasp"/>
</dbReference>
<dbReference type="Pfam" id="PF17769">
    <property type="entry name" value="PurK_C"/>
    <property type="match status" value="1"/>
</dbReference>
<organism evidence="7 8">
    <name type="scientific">Hydrogenivirga caldilitoris</name>
    <dbReference type="NCBI Taxonomy" id="246264"/>
    <lineage>
        <taxon>Bacteria</taxon>
        <taxon>Pseudomonadati</taxon>
        <taxon>Aquificota</taxon>
        <taxon>Aquificia</taxon>
        <taxon>Aquificales</taxon>
        <taxon>Aquificaceae</taxon>
        <taxon>Hydrogenivirga</taxon>
    </lineage>
</organism>
<feature type="domain" description="ATP-grasp" evidence="6">
    <location>
        <begin position="96"/>
        <end position="280"/>
    </location>
</feature>
<dbReference type="InterPro" id="IPR016185">
    <property type="entry name" value="PreATP-grasp_dom_sf"/>
</dbReference>
<dbReference type="SUPFAM" id="SSF52440">
    <property type="entry name" value="PreATP-grasp domain"/>
    <property type="match status" value="1"/>
</dbReference>
<feature type="binding site" evidence="4">
    <location>
        <position position="131"/>
    </location>
    <ligand>
        <name>ATP</name>
        <dbReference type="ChEBI" id="CHEBI:30616"/>
    </ligand>
</feature>
<keyword evidence="4 5" id="KW-0436">Ligase</keyword>
<dbReference type="GO" id="GO:0004638">
    <property type="term" value="F:phosphoribosylaminoimidazole carboxylase activity"/>
    <property type="evidence" value="ECO:0007669"/>
    <property type="project" value="InterPro"/>
</dbReference>
<dbReference type="PANTHER" id="PTHR11609:SF5">
    <property type="entry name" value="PHOSPHORIBOSYLAMINOIMIDAZOLE CARBOXYLASE"/>
    <property type="match status" value="1"/>
</dbReference>
<keyword evidence="8" id="KW-1185">Reference proteome</keyword>
<name>A0A497XQD9_9AQUI</name>
<dbReference type="AlphaFoldDB" id="A0A497XQD9"/>
<comment type="catalytic activity">
    <reaction evidence="4 5">
        <text>5-amino-1-(5-phospho-beta-D-ribosyl)imidazole + hydrogencarbonate + ATP = 5-carboxyamino-1-(5-phospho-D-ribosyl)imidazole + ADP + phosphate + 2 H(+)</text>
        <dbReference type="Rhea" id="RHEA:19317"/>
        <dbReference type="ChEBI" id="CHEBI:15378"/>
        <dbReference type="ChEBI" id="CHEBI:17544"/>
        <dbReference type="ChEBI" id="CHEBI:30616"/>
        <dbReference type="ChEBI" id="CHEBI:43474"/>
        <dbReference type="ChEBI" id="CHEBI:58730"/>
        <dbReference type="ChEBI" id="CHEBI:137981"/>
        <dbReference type="ChEBI" id="CHEBI:456216"/>
        <dbReference type="EC" id="6.3.4.18"/>
    </reaction>
</comment>
<dbReference type="Proteomes" id="UP000267841">
    <property type="component" value="Unassembled WGS sequence"/>
</dbReference>
<keyword evidence="1 4" id="KW-0547">Nucleotide-binding</keyword>
<dbReference type="EC" id="6.3.4.18" evidence="4 5"/>
<feature type="binding site" evidence="4">
    <location>
        <position position="175"/>
    </location>
    <ligand>
        <name>ATP</name>
        <dbReference type="ChEBI" id="CHEBI:30616"/>
    </ligand>
</feature>
<dbReference type="InterPro" id="IPR005875">
    <property type="entry name" value="PurK"/>
</dbReference>
<dbReference type="SUPFAM" id="SSF56059">
    <property type="entry name" value="Glutathione synthetase ATP-binding domain-like"/>
    <property type="match status" value="1"/>
</dbReference>
<gene>
    <name evidence="4 5" type="primary">purK</name>
    <name evidence="7" type="ORF">BCF55_0618</name>
</gene>
<dbReference type="Gene3D" id="3.30.1490.20">
    <property type="entry name" value="ATP-grasp fold, A domain"/>
    <property type="match status" value="1"/>
</dbReference>
<feature type="binding site" evidence="4">
    <location>
        <position position="198"/>
    </location>
    <ligand>
        <name>ATP</name>
        <dbReference type="ChEBI" id="CHEBI:30616"/>
    </ligand>
</feature>
<dbReference type="Gene3D" id="3.30.470.20">
    <property type="entry name" value="ATP-grasp fold, B domain"/>
    <property type="match status" value="1"/>
</dbReference>
<proteinExistence type="inferred from homology"/>
<dbReference type="NCBIfam" id="NF004679">
    <property type="entry name" value="PRK06019.1-5"/>
    <property type="match status" value="1"/>
</dbReference>
<evidence type="ECO:0000313" key="7">
    <source>
        <dbReference type="EMBL" id="RLJ70349.1"/>
    </source>
</evidence>
<sequence length="364" mass="41508">MKVGILGGGQLGWMTILEGRKLGLNFFVLDSDPHAPASRIADRWFSPEEVDEFVRLCDVITYEFEHIEEEILQRAEGKTVPNLTALRLKQNRGEEKNFLYKHGYPVANFRRGKLSQLKGLLQEIGFPAVVKCEKLGYDGKGQYRVFREEDIEVILENHSEEESFVVEEFIDFQGEVSAVGVRDSEGNIKVFPITENIHDEGILLYNRTAERLTCEKEIVSIVSQLLEDLKIVGLLAVEFFVTKEHKVLINEFAPRPHNTGHYTLDGCYTSQFENLLRAITGLPLGSTKLKASAGMVNILGMSLDELPIEEILRIEGTKIYWYGKEKKPRRKVGHINVVSRNESQTEEKLEKLLRIIYQGEPSLR</sequence>
<dbReference type="Gene3D" id="3.40.50.20">
    <property type="match status" value="1"/>
</dbReference>
<comment type="pathway">
    <text evidence="4 5">Purine metabolism; IMP biosynthesis via de novo pathway; 5-amino-1-(5-phospho-D-ribosyl)imidazole-4-carboxylate from 5-amino-1-(5-phospho-D-ribosyl)imidazole (N5-CAIR route): step 1/2.</text>
</comment>
<comment type="caution">
    <text evidence="7">The sequence shown here is derived from an EMBL/GenBank/DDBJ whole genome shotgun (WGS) entry which is preliminary data.</text>
</comment>
<evidence type="ECO:0000256" key="3">
    <source>
        <dbReference type="ARBA" id="ARBA00022840"/>
    </source>
</evidence>
<feature type="binding site" evidence="4">
    <location>
        <begin position="167"/>
        <end position="170"/>
    </location>
    <ligand>
        <name>ATP</name>
        <dbReference type="ChEBI" id="CHEBI:30616"/>
    </ligand>
</feature>
<dbReference type="GO" id="GO:0005524">
    <property type="term" value="F:ATP binding"/>
    <property type="evidence" value="ECO:0007669"/>
    <property type="project" value="UniProtKB-UniRule"/>
</dbReference>
<dbReference type="UniPathway" id="UPA00074">
    <property type="reaction ID" value="UER00942"/>
</dbReference>
<dbReference type="EMBL" id="RCCJ01000001">
    <property type="protein sequence ID" value="RLJ70349.1"/>
    <property type="molecule type" value="Genomic_DNA"/>
</dbReference>
<dbReference type="GO" id="GO:0034028">
    <property type="term" value="F:5-(carboxyamino)imidazole ribonucleotide synthase activity"/>
    <property type="evidence" value="ECO:0007669"/>
    <property type="project" value="UniProtKB-UniRule"/>
</dbReference>
<dbReference type="OrthoDB" id="9804625at2"/>
<comment type="subunit">
    <text evidence="4 5">Homodimer.</text>
</comment>
<dbReference type="InterPro" id="IPR040686">
    <property type="entry name" value="PurK_C"/>
</dbReference>
<feature type="binding site" evidence="4">
    <location>
        <position position="92"/>
    </location>
    <ligand>
        <name>ATP</name>
        <dbReference type="ChEBI" id="CHEBI:30616"/>
    </ligand>
</feature>
<dbReference type="NCBIfam" id="TIGR01161">
    <property type="entry name" value="purK"/>
    <property type="match status" value="1"/>
</dbReference>
<comment type="function">
    <text evidence="4">Catalyzes the ATP-dependent conversion of 5-aminoimidazole ribonucleotide (AIR) and HCO(3)(-) to N5-carboxyaminoimidazole ribonucleotide (N5-CAIR).</text>
</comment>
<dbReference type="GO" id="GO:0046872">
    <property type="term" value="F:metal ion binding"/>
    <property type="evidence" value="ECO:0007669"/>
    <property type="project" value="InterPro"/>
</dbReference>